<feature type="compositionally biased region" description="Polar residues" evidence="1">
    <location>
        <begin position="162"/>
        <end position="179"/>
    </location>
</feature>
<sequence length="179" mass="20439">MLPVQLSLNPPLSLLNDVWWRHPQAMPSPLVELKTQLPPQLPSDPRLWNREDVSVFLRFCEREFDLPKFEYDLFQMNGKALCLLTRQDLGERCPGAGDVLHNVLQMLMRESQMMHRHLPNSPVTPTSRYPLSPHSHPPTPTWSSLVPPDSPFHNAHMHQFMPPNSVTLSPAPSIDSQTS</sequence>
<reference evidence="4" key="1">
    <citation type="submission" date="2013-02" db="EMBL/GenBank/DDBJ databases">
        <authorList>
            <person name="Hughes D."/>
        </authorList>
    </citation>
    <scope>NUCLEOTIDE SEQUENCE</scope>
    <source>
        <strain>Durham</strain>
        <strain evidence="4">NC isolate 2 -- Noor lab</strain>
    </source>
</reference>
<reference evidence="3" key="2">
    <citation type="submission" date="2015-06" db="UniProtKB">
        <authorList>
            <consortium name="EnsemblMetazoa"/>
        </authorList>
    </citation>
    <scope>IDENTIFICATION</scope>
</reference>
<dbReference type="PROSITE" id="PS51433">
    <property type="entry name" value="PNT"/>
    <property type="match status" value="1"/>
</dbReference>
<dbReference type="FunFam" id="1.10.150.50:FF:000061">
    <property type="entry name" value="Ets DNA-binding protein pokkuri"/>
    <property type="match status" value="1"/>
</dbReference>
<dbReference type="HOGENOM" id="CLU_1507096_0_0_1"/>
<dbReference type="InterPro" id="IPR003118">
    <property type="entry name" value="Pointed_dom"/>
</dbReference>
<dbReference type="STRING" id="36166.T1H4E5"/>
<feature type="domain" description="PNT" evidence="2">
    <location>
        <begin position="27"/>
        <end position="111"/>
    </location>
</feature>
<dbReference type="Gene3D" id="1.10.150.50">
    <property type="entry name" value="Transcription Factor, Ets-1"/>
    <property type="match status" value="1"/>
</dbReference>
<feature type="region of interest" description="Disordered" evidence="1">
    <location>
        <begin position="117"/>
        <end position="179"/>
    </location>
</feature>
<evidence type="ECO:0000256" key="1">
    <source>
        <dbReference type="SAM" id="MobiDB-lite"/>
    </source>
</evidence>
<evidence type="ECO:0000313" key="3">
    <source>
        <dbReference type="EnsemblMetazoa" id="MESCA011154-PA"/>
    </source>
</evidence>
<dbReference type="Proteomes" id="UP000015102">
    <property type="component" value="Unassembled WGS sequence"/>
</dbReference>
<name>T1H4E5_MEGSC</name>
<evidence type="ECO:0000259" key="2">
    <source>
        <dbReference type="PROSITE" id="PS51433"/>
    </source>
</evidence>
<dbReference type="EMBL" id="CAQQ02092296">
    <property type="status" value="NOT_ANNOTATED_CDS"/>
    <property type="molecule type" value="Genomic_DNA"/>
</dbReference>
<dbReference type="InterPro" id="IPR013761">
    <property type="entry name" value="SAM/pointed_sf"/>
</dbReference>
<dbReference type="EnsemblMetazoa" id="MESCA011154-RA">
    <property type="protein sequence ID" value="MESCA011154-PA"/>
    <property type="gene ID" value="MESCA011154"/>
</dbReference>
<dbReference type="SUPFAM" id="SSF47769">
    <property type="entry name" value="SAM/Pointed domain"/>
    <property type="match status" value="1"/>
</dbReference>
<organism evidence="3 4">
    <name type="scientific">Megaselia scalaris</name>
    <name type="common">Humpbacked fly</name>
    <name type="synonym">Phora scalaris</name>
    <dbReference type="NCBI Taxonomy" id="36166"/>
    <lineage>
        <taxon>Eukaryota</taxon>
        <taxon>Metazoa</taxon>
        <taxon>Ecdysozoa</taxon>
        <taxon>Arthropoda</taxon>
        <taxon>Hexapoda</taxon>
        <taxon>Insecta</taxon>
        <taxon>Pterygota</taxon>
        <taxon>Neoptera</taxon>
        <taxon>Endopterygota</taxon>
        <taxon>Diptera</taxon>
        <taxon>Brachycera</taxon>
        <taxon>Muscomorpha</taxon>
        <taxon>Platypezoidea</taxon>
        <taxon>Phoridae</taxon>
        <taxon>Megaseliini</taxon>
        <taxon>Megaselia</taxon>
    </lineage>
</organism>
<protein>
    <recommendedName>
        <fullName evidence="2">PNT domain-containing protein</fullName>
    </recommendedName>
</protein>
<dbReference type="SMART" id="SM00251">
    <property type="entry name" value="SAM_PNT"/>
    <property type="match status" value="1"/>
</dbReference>
<dbReference type="GO" id="GO:0043565">
    <property type="term" value="F:sequence-specific DNA binding"/>
    <property type="evidence" value="ECO:0007669"/>
    <property type="project" value="InterPro"/>
</dbReference>
<dbReference type="AlphaFoldDB" id="T1H4E5"/>
<accession>T1H4E5</accession>
<dbReference type="Pfam" id="PF02198">
    <property type="entry name" value="SAM_PNT"/>
    <property type="match status" value="1"/>
</dbReference>
<evidence type="ECO:0000313" key="4">
    <source>
        <dbReference type="Proteomes" id="UP000015102"/>
    </source>
</evidence>
<keyword evidence="4" id="KW-1185">Reference proteome</keyword>
<dbReference type="CDD" id="cd08535">
    <property type="entry name" value="SAM_PNT-Tel_Yan"/>
    <property type="match status" value="1"/>
</dbReference>
<proteinExistence type="predicted"/>